<dbReference type="Gramene" id="RZC62697">
    <property type="protein sequence ID" value="RZC62697"/>
    <property type="gene ID" value="C5167_024458"/>
</dbReference>
<dbReference type="EMBL" id="CM010719">
    <property type="protein sequence ID" value="RZC62697.1"/>
    <property type="molecule type" value="Genomic_DNA"/>
</dbReference>
<reference evidence="1 2" key="1">
    <citation type="journal article" date="2018" name="Science">
        <title>The opium poppy genome and morphinan production.</title>
        <authorList>
            <person name="Guo L."/>
            <person name="Winzer T."/>
            <person name="Yang X."/>
            <person name="Li Y."/>
            <person name="Ning Z."/>
            <person name="He Z."/>
            <person name="Teodor R."/>
            <person name="Lu Y."/>
            <person name="Bowser T.A."/>
            <person name="Graham I.A."/>
            <person name="Ye K."/>
        </authorList>
    </citation>
    <scope>NUCLEOTIDE SEQUENCE [LARGE SCALE GENOMIC DNA]</scope>
    <source>
        <strain evidence="2">cv. HN1</strain>
        <tissue evidence="1">Leaves</tissue>
    </source>
</reference>
<evidence type="ECO:0000313" key="1">
    <source>
        <dbReference type="EMBL" id="RZC62697.1"/>
    </source>
</evidence>
<dbReference type="AlphaFoldDB" id="A0A4Y7JPP6"/>
<proteinExistence type="predicted"/>
<organism evidence="1 2">
    <name type="scientific">Papaver somniferum</name>
    <name type="common">Opium poppy</name>
    <dbReference type="NCBI Taxonomy" id="3469"/>
    <lineage>
        <taxon>Eukaryota</taxon>
        <taxon>Viridiplantae</taxon>
        <taxon>Streptophyta</taxon>
        <taxon>Embryophyta</taxon>
        <taxon>Tracheophyta</taxon>
        <taxon>Spermatophyta</taxon>
        <taxon>Magnoliopsida</taxon>
        <taxon>Ranunculales</taxon>
        <taxon>Papaveraceae</taxon>
        <taxon>Papaveroideae</taxon>
        <taxon>Papaver</taxon>
    </lineage>
</organism>
<keyword evidence="2" id="KW-1185">Reference proteome</keyword>
<evidence type="ECO:0000313" key="2">
    <source>
        <dbReference type="Proteomes" id="UP000316621"/>
    </source>
</evidence>
<accession>A0A4Y7JPP6</accession>
<sequence>MRNVIERKTRLRFSEGTKKSALKKRKKKHWNKGYQTLKVASEVNLDQSILMSIFSGYCHCVRA</sequence>
<name>A0A4Y7JPP6_PAPSO</name>
<gene>
    <name evidence="1" type="ORF">C5167_024458</name>
</gene>
<dbReference type="Proteomes" id="UP000316621">
    <property type="component" value="Chromosome 5"/>
</dbReference>
<protein>
    <submittedName>
        <fullName evidence="1">Uncharacterized protein</fullName>
    </submittedName>
</protein>